<evidence type="ECO:0000313" key="1">
    <source>
        <dbReference type="EMBL" id="KAG0520758.1"/>
    </source>
</evidence>
<protein>
    <submittedName>
        <fullName evidence="1">Uncharacterized protein</fullName>
    </submittedName>
</protein>
<dbReference type="Proteomes" id="UP000807115">
    <property type="component" value="Chromosome 8"/>
</dbReference>
<proteinExistence type="predicted"/>
<evidence type="ECO:0000313" key="2">
    <source>
        <dbReference type="Proteomes" id="UP000807115"/>
    </source>
</evidence>
<sequence>MQSCQDLYDYACQVFEDLQPAPSGTKQLTSHCHTRFHKTMVQLTKQTTKQLHLVNTQI</sequence>
<gene>
    <name evidence="1" type="ORF">BDA96_08G101600</name>
</gene>
<comment type="caution">
    <text evidence="1">The sequence shown here is derived from an EMBL/GenBank/DDBJ whole genome shotgun (WGS) entry which is preliminary data.</text>
</comment>
<reference evidence="1" key="2">
    <citation type="submission" date="2020-10" db="EMBL/GenBank/DDBJ databases">
        <authorList>
            <person name="Cooper E.A."/>
            <person name="Brenton Z.W."/>
            <person name="Flinn B.S."/>
            <person name="Jenkins J."/>
            <person name="Shu S."/>
            <person name="Flowers D."/>
            <person name="Luo F."/>
            <person name="Wang Y."/>
            <person name="Xia P."/>
            <person name="Barry K."/>
            <person name="Daum C."/>
            <person name="Lipzen A."/>
            <person name="Yoshinaga Y."/>
            <person name="Schmutz J."/>
            <person name="Saski C."/>
            <person name="Vermerris W."/>
            <person name="Kresovich S."/>
        </authorList>
    </citation>
    <scope>NUCLEOTIDE SEQUENCE</scope>
</reference>
<organism evidence="1 2">
    <name type="scientific">Sorghum bicolor</name>
    <name type="common">Sorghum</name>
    <name type="synonym">Sorghum vulgare</name>
    <dbReference type="NCBI Taxonomy" id="4558"/>
    <lineage>
        <taxon>Eukaryota</taxon>
        <taxon>Viridiplantae</taxon>
        <taxon>Streptophyta</taxon>
        <taxon>Embryophyta</taxon>
        <taxon>Tracheophyta</taxon>
        <taxon>Spermatophyta</taxon>
        <taxon>Magnoliopsida</taxon>
        <taxon>Liliopsida</taxon>
        <taxon>Poales</taxon>
        <taxon>Poaceae</taxon>
        <taxon>PACMAD clade</taxon>
        <taxon>Panicoideae</taxon>
        <taxon>Andropogonodae</taxon>
        <taxon>Andropogoneae</taxon>
        <taxon>Sorghinae</taxon>
        <taxon>Sorghum</taxon>
    </lineage>
</organism>
<name>A0A921QF83_SORBI</name>
<dbReference type="AlphaFoldDB" id="A0A921QF83"/>
<reference evidence="1" key="1">
    <citation type="journal article" date="2019" name="BMC Genomics">
        <title>A new reference genome for Sorghum bicolor reveals high levels of sequence similarity between sweet and grain genotypes: implications for the genetics of sugar metabolism.</title>
        <authorList>
            <person name="Cooper E.A."/>
            <person name="Brenton Z.W."/>
            <person name="Flinn B.S."/>
            <person name="Jenkins J."/>
            <person name="Shu S."/>
            <person name="Flowers D."/>
            <person name="Luo F."/>
            <person name="Wang Y."/>
            <person name="Xia P."/>
            <person name="Barry K."/>
            <person name="Daum C."/>
            <person name="Lipzen A."/>
            <person name="Yoshinaga Y."/>
            <person name="Schmutz J."/>
            <person name="Saski C."/>
            <person name="Vermerris W."/>
            <person name="Kresovich S."/>
        </authorList>
    </citation>
    <scope>NUCLEOTIDE SEQUENCE</scope>
</reference>
<dbReference type="EMBL" id="CM027687">
    <property type="protein sequence ID" value="KAG0520758.1"/>
    <property type="molecule type" value="Genomic_DNA"/>
</dbReference>
<accession>A0A921QF83</accession>